<evidence type="ECO:0000313" key="2">
    <source>
        <dbReference type="EMBL" id="CDN30581.1"/>
    </source>
</evidence>
<dbReference type="STRING" id="1433126.BN938_0476"/>
<evidence type="ECO:0000313" key="3">
    <source>
        <dbReference type="Proteomes" id="UP000027616"/>
    </source>
</evidence>
<dbReference type="Proteomes" id="UP000027616">
    <property type="component" value="Chromosome I"/>
</dbReference>
<reference evidence="2 3" key="1">
    <citation type="journal article" date="2015" name="Genome Announc.">
        <title>Complete Genome Sequence of the Novel Leech Symbiont Mucinivorans hirudinis M3T.</title>
        <authorList>
            <person name="Nelson M.C."/>
            <person name="Bomar L."/>
            <person name="Graf J."/>
        </authorList>
    </citation>
    <scope>NUCLEOTIDE SEQUENCE [LARGE SCALE GENOMIC DNA]</scope>
    <source>
        <strain evidence="3">M3</strain>
    </source>
</reference>
<dbReference type="HOGENOM" id="CLU_2423707_0_0_10"/>
<accession>A0A060R6C0</accession>
<sequence length="91" mass="10707">MKPKKISKQEYIKTFCRDQRIRSRQTLYVSSRIHEKICDLAFKLRSTHTSTASLVDTILTHHLETYKEPIDEIMNKQNPIDDANDSKDDVQ</sequence>
<feature type="region of interest" description="Disordered" evidence="1">
    <location>
        <begin position="70"/>
        <end position="91"/>
    </location>
</feature>
<evidence type="ECO:0000256" key="1">
    <source>
        <dbReference type="SAM" id="MobiDB-lite"/>
    </source>
</evidence>
<dbReference type="AlphaFoldDB" id="A0A060R6C0"/>
<dbReference type="Pfam" id="PF11888">
    <property type="entry name" value="DUF3408"/>
    <property type="match status" value="1"/>
</dbReference>
<protein>
    <recommendedName>
        <fullName evidence="4">Conjugative transposon protein TraB</fullName>
    </recommendedName>
</protein>
<evidence type="ECO:0008006" key="4">
    <source>
        <dbReference type="Google" id="ProtNLM"/>
    </source>
</evidence>
<gene>
    <name evidence="2" type="ORF">BN938_0476</name>
</gene>
<dbReference type="EMBL" id="HG934468">
    <property type="protein sequence ID" value="CDN30581.1"/>
    <property type="molecule type" value="Genomic_DNA"/>
</dbReference>
<keyword evidence="3" id="KW-1185">Reference proteome</keyword>
<dbReference type="OrthoDB" id="1012936at2"/>
<dbReference type="InterPro" id="IPR021823">
    <property type="entry name" value="DUF3408"/>
</dbReference>
<dbReference type="KEGG" id="rbc:BN938_0476"/>
<proteinExistence type="predicted"/>
<name>A0A060R6C0_9BACT</name>
<organism evidence="2 3">
    <name type="scientific">Mucinivorans hirudinis</name>
    <dbReference type="NCBI Taxonomy" id="1433126"/>
    <lineage>
        <taxon>Bacteria</taxon>
        <taxon>Pseudomonadati</taxon>
        <taxon>Bacteroidota</taxon>
        <taxon>Bacteroidia</taxon>
        <taxon>Bacteroidales</taxon>
        <taxon>Rikenellaceae</taxon>
        <taxon>Mucinivorans</taxon>
    </lineage>
</organism>